<keyword evidence="2" id="KW-1185">Reference proteome</keyword>
<reference evidence="1" key="1">
    <citation type="journal article" date="2020" name="Stud. Mycol.">
        <title>101 Dothideomycetes genomes: a test case for predicting lifestyles and emergence of pathogens.</title>
        <authorList>
            <person name="Haridas S."/>
            <person name="Albert R."/>
            <person name="Binder M."/>
            <person name="Bloem J."/>
            <person name="Labutti K."/>
            <person name="Salamov A."/>
            <person name="Andreopoulos B."/>
            <person name="Baker S."/>
            <person name="Barry K."/>
            <person name="Bills G."/>
            <person name="Bluhm B."/>
            <person name="Cannon C."/>
            <person name="Castanera R."/>
            <person name="Culley D."/>
            <person name="Daum C."/>
            <person name="Ezra D."/>
            <person name="Gonzalez J."/>
            <person name="Henrissat B."/>
            <person name="Kuo A."/>
            <person name="Liang C."/>
            <person name="Lipzen A."/>
            <person name="Lutzoni F."/>
            <person name="Magnuson J."/>
            <person name="Mondo S."/>
            <person name="Nolan M."/>
            <person name="Ohm R."/>
            <person name="Pangilinan J."/>
            <person name="Park H.-J."/>
            <person name="Ramirez L."/>
            <person name="Alfaro M."/>
            <person name="Sun H."/>
            <person name="Tritt A."/>
            <person name="Yoshinaga Y."/>
            <person name="Zwiers L.-H."/>
            <person name="Turgeon B."/>
            <person name="Goodwin S."/>
            <person name="Spatafora J."/>
            <person name="Crous P."/>
            <person name="Grigoriev I."/>
        </authorList>
    </citation>
    <scope>NUCLEOTIDE SEQUENCE</scope>
    <source>
        <strain evidence="1">CBS 262.69</strain>
    </source>
</reference>
<accession>A0A6G1I8S5</accession>
<sequence>MKLSDWPPPVKLLLINRQLYAEAVQWHYARTTLFLNVCQGFSHLSFFEDMLDMIQKQPHSPLRKVRKIFVRFTWDGVFLDAVNAPNTDMLDSVLQCRSQAAYNTIAAGADNLELLTIQWMDTKCDEVAIERRTRITAPFLTLAHRINRAGVPIKVVESEYWAKPGESFARGHPLHTRRVEFWGIVRGGKWR</sequence>
<dbReference type="EMBL" id="ML996688">
    <property type="protein sequence ID" value="KAF2404469.1"/>
    <property type="molecule type" value="Genomic_DNA"/>
</dbReference>
<evidence type="ECO:0000313" key="1">
    <source>
        <dbReference type="EMBL" id="KAF2404469.1"/>
    </source>
</evidence>
<protein>
    <submittedName>
        <fullName evidence="1">Uncharacterized protein</fullName>
    </submittedName>
</protein>
<dbReference type="OrthoDB" id="3795483at2759"/>
<dbReference type="Proteomes" id="UP000799640">
    <property type="component" value="Unassembled WGS sequence"/>
</dbReference>
<organism evidence="1 2">
    <name type="scientific">Trichodelitschia bisporula</name>
    <dbReference type="NCBI Taxonomy" id="703511"/>
    <lineage>
        <taxon>Eukaryota</taxon>
        <taxon>Fungi</taxon>
        <taxon>Dikarya</taxon>
        <taxon>Ascomycota</taxon>
        <taxon>Pezizomycotina</taxon>
        <taxon>Dothideomycetes</taxon>
        <taxon>Dothideomycetes incertae sedis</taxon>
        <taxon>Phaeotrichales</taxon>
        <taxon>Phaeotrichaceae</taxon>
        <taxon>Trichodelitschia</taxon>
    </lineage>
</organism>
<name>A0A6G1I8S5_9PEZI</name>
<dbReference type="AlphaFoldDB" id="A0A6G1I8S5"/>
<proteinExistence type="predicted"/>
<evidence type="ECO:0000313" key="2">
    <source>
        <dbReference type="Proteomes" id="UP000799640"/>
    </source>
</evidence>
<gene>
    <name evidence="1" type="ORF">EJ06DRAFT_526549</name>
</gene>